<dbReference type="AlphaFoldDB" id="A0A382LCI7"/>
<dbReference type="GO" id="GO:0006355">
    <property type="term" value="P:regulation of DNA-templated transcription"/>
    <property type="evidence" value="ECO:0007669"/>
    <property type="project" value="InterPro"/>
</dbReference>
<evidence type="ECO:0000313" key="3">
    <source>
        <dbReference type="EMBL" id="SVC32862.1"/>
    </source>
</evidence>
<accession>A0A382LCI7</accession>
<protein>
    <recommendedName>
        <fullName evidence="2">AraC-type arabinose-binding/dimerisation domain-containing protein</fullName>
    </recommendedName>
</protein>
<organism evidence="3">
    <name type="scientific">marine metagenome</name>
    <dbReference type="NCBI Taxonomy" id="408172"/>
    <lineage>
        <taxon>unclassified sequences</taxon>
        <taxon>metagenomes</taxon>
        <taxon>ecological metagenomes</taxon>
    </lineage>
</organism>
<proteinExistence type="predicted"/>
<dbReference type="SUPFAM" id="SSF51182">
    <property type="entry name" value="RmlC-like cupins"/>
    <property type="match status" value="1"/>
</dbReference>
<dbReference type="Pfam" id="PF02311">
    <property type="entry name" value="AraC_binding"/>
    <property type="match status" value="1"/>
</dbReference>
<dbReference type="EMBL" id="UINC01085375">
    <property type="protein sequence ID" value="SVC32862.1"/>
    <property type="molecule type" value="Genomic_DNA"/>
</dbReference>
<evidence type="ECO:0000256" key="1">
    <source>
        <dbReference type="ARBA" id="ARBA00023125"/>
    </source>
</evidence>
<dbReference type="InterPro" id="IPR014710">
    <property type="entry name" value="RmlC-like_jellyroll"/>
</dbReference>
<reference evidence="3" key="1">
    <citation type="submission" date="2018-05" db="EMBL/GenBank/DDBJ databases">
        <authorList>
            <person name="Lanie J.A."/>
            <person name="Ng W.-L."/>
            <person name="Kazmierczak K.M."/>
            <person name="Andrzejewski T.M."/>
            <person name="Davidsen T.M."/>
            <person name="Wayne K.J."/>
            <person name="Tettelin H."/>
            <person name="Glass J.I."/>
            <person name="Rusch D."/>
            <person name="Podicherti R."/>
            <person name="Tsui H.-C.T."/>
            <person name="Winkler M.E."/>
        </authorList>
    </citation>
    <scope>NUCLEOTIDE SEQUENCE</scope>
</reference>
<dbReference type="Gene3D" id="2.60.120.10">
    <property type="entry name" value="Jelly Rolls"/>
    <property type="match status" value="1"/>
</dbReference>
<name>A0A382LCI7_9ZZZZ</name>
<dbReference type="GO" id="GO:0003677">
    <property type="term" value="F:DNA binding"/>
    <property type="evidence" value="ECO:0007669"/>
    <property type="project" value="UniProtKB-KW"/>
</dbReference>
<dbReference type="InterPro" id="IPR011051">
    <property type="entry name" value="RmlC_Cupin_sf"/>
</dbReference>
<gene>
    <name evidence="3" type="ORF">METZ01_LOCUS285716</name>
</gene>
<keyword evidence="1" id="KW-0238">DNA-binding</keyword>
<feature type="domain" description="AraC-type arabinose-binding/dimerisation" evidence="2">
    <location>
        <begin position="143"/>
        <end position="191"/>
    </location>
</feature>
<evidence type="ECO:0000259" key="2">
    <source>
        <dbReference type="Pfam" id="PF02311"/>
    </source>
</evidence>
<dbReference type="InterPro" id="IPR003313">
    <property type="entry name" value="AraC-bd"/>
</dbReference>
<sequence>MNNIIINEAESFDIPFEQPIRGVAFSSMQKRWNSFLKARTDLDLSVYGFTSLRSGILQTKIDEYSLKPYMFFSTNCFKDFIGQDAFLIFIENNYTTNIIGGPIEDIGRLKYIDGCTDSILLPPIIKGGPCLNALFFPKGTKQTYHIHPSFRLGMVIKGKGICELKDRSIDLTPGKVFMIPQDHLHRFLTNDDELVVVAFHPDSDFGPENLNHPMINRTVVEGVSANKIKDIQTL</sequence>